<evidence type="ECO:0000256" key="1">
    <source>
        <dbReference type="ARBA" id="ARBA00007374"/>
    </source>
</evidence>
<name>A0AAN8ELR7_9EURO</name>
<feature type="compositionally biased region" description="Low complexity" evidence="5">
    <location>
        <begin position="1"/>
        <end position="12"/>
    </location>
</feature>
<evidence type="ECO:0000256" key="3">
    <source>
        <dbReference type="ARBA" id="ARBA00022777"/>
    </source>
</evidence>
<dbReference type="Pfam" id="PF03770">
    <property type="entry name" value="IPK"/>
    <property type="match status" value="1"/>
</dbReference>
<dbReference type="GO" id="GO:0000824">
    <property type="term" value="F:inositol-1,4,5,6-tetrakisphosphate 3-kinase activity"/>
    <property type="evidence" value="ECO:0007669"/>
    <property type="project" value="TreeGrafter"/>
</dbReference>
<reference evidence="6 7" key="1">
    <citation type="submission" date="2022-12" db="EMBL/GenBank/DDBJ databases">
        <title>Genomic features and morphological characterization of a novel Knufia sp. strain isolated from spacecraft assembly facility.</title>
        <authorList>
            <person name="Teixeira M."/>
            <person name="Chander A.M."/>
            <person name="Stajich J.E."/>
            <person name="Venkateswaran K."/>
        </authorList>
    </citation>
    <scope>NUCLEOTIDE SEQUENCE [LARGE SCALE GENOMIC DNA]</scope>
    <source>
        <strain evidence="6 7">FJI-L2-BK-P2</strain>
    </source>
</reference>
<gene>
    <name evidence="6" type="ORF">OHC33_009413</name>
</gene>
<dbReference type="EMBL" id="JAKLMC020000034">
    <property type="protein sequence ID" value="KAK5949606.1"/>
    <property type="molecule type" value="Genomic_DNA"/>
</dbReference>
<evidence type="ECO:0000256" key="5">
    <source>
        <dbReference type="SAM" id="MobiDB-lite"/>
    </source>
</evidence>
<dbReference type="AlphaFoldDB" id="A0AAN8ELR7"/>
<keyword evidence="7" id="KW-1185">Reference proteome</keyword>
<protein>
    <recommendedName>
        <fullName evidence="4">Kinase</fullName>
        <ecNumber evidence="4">2.7.-.-</ecNumber>
    </recommendedName>
</protein>
<dbReference type="GO" id="GO:0032958">
    <property type="term" value="P:inositol phosphate biosynthetic process"/>
    <property type="evidence" value="ECO:0007669"/>
    <property type="project" value="InterPro"/>
</dbReference>
<dbReference type="EC" id="2.7.-.-" evidence="4"/>
<dbReference type="GO" id="GO:0046854">
    <property type="term" value="P:phosphatidylinositol phosphate biosynthetic process"/>
    <property type="evidence" value="ECO:0007669"/>
    <property type="project" value="TreeGrafter"/>
</dbReference>
<keyword evidence="2 4" id="KW-0808">Transferase</keyword>
<evidence type="ECO:0000256" key="4">
    <source>
        <dbReference type="RuleBase" id="RU363090"/>
    </source>
</evidence>
<evidence type="ECO:0000313" key="7">
    <source>
        <dbReference type="Proteomes" id="UP001316803"/>
    </source>
</evidence>
<dbReference type="GO" id="GO:0008440">
    <property type="term" value="F:inositol-1,4,5-trisphosphate 3-kinase activity"/>
    <property type="evidence" value="ECO:0007669"/>
    <property type="project" value="TreeGrafter"/>
</dbReference>
<sequence>MSTTNHNGTTHHPTPPPTTIPYTQAAAGHQGISTSTDGTLLIKPCTRAEIDFYESAKSHPAFQAHMPVYMGSLTLGNPEIQKHASVLQGQQGGDDDTTKTENGLNASPKPTLPENNKDKTHRRATSTHTPIISEPRIARSANKEWTPSGGAKLSSNLSIVLSNATAGFTKPNVIDLKLGARLWDDDAPLPKRAKLDEVAASSTSGSLGFRVAGMKVFVGDDEVKREVNTEVHDGYKTYDKFYGRKNVDGGSIGEAFEAFLYSCGLPPRSAGGIDEDVEREKRKALLRKKLLVQRMCREISSIEYVLEREESRMYSASVLMVYEGDPDALESVIRYKEEGGKLVDAEAVELEEADDADEEDEDMEDEEEAMKQKLNEVVMIDFAHAKWTPGLGPDENMLKGVRSIKSILDGLLAQVTKQLDS</sequence>
<feature type="region of interest" description="Disordered" evidence="5">
    <location>
        <begin position="85"/>
        <end position="149"/>
    </location>
</feature>
<dbReference type="SUPFAM" id="SSF56104">
    <property type="entry name" value="SAICAR synthase-like"/>
    <property type="match status" value="1"/>
</dbReference>
<dbReference type="InterPro" id="IPR038286">
    <property type="entry name" value="IPK_sf"/>
</dbReference>
<dbReference type="Gene3D" id="3.30.470.160">
    <property type="entry name" value="Inositol polyphosphate kinase"/>
    <property type="match status" value="1"/>
</dbReference>
<evidence type="ECO:0000313" key="6">
    <source>
        <dbReference type="EMBL" id="KAK5949606.1"/>
    </source>
</evidence>
<dbReference type="PANTHER" id="PTHR12400:SF103">
    <property type="entry name" value="INOSITOL POLYPHOSPHATE MULTIKINASE"/>
    <property type="match status" value="1"/>
</dbReference>
<dbReference type="GO" id="GO:0005737">
    <property type="term" value="C:cytoplasm"/>
    <property type="evidence" value="ECO:0007669"/>
    <property type="project" value="TreeGrafter"/>
</dbReference>
<dbReference type="Proteomes" id="UP001316803">
    <property type="component" value="Unassembled WGS sequence"/>
</dbReference>
<dbReference type="GO" id="GO:0005634">
    <property type="term" value="C:nucleus"/>
    <property type="evidence" value="ECO:0007669"/>
    <property type="project" value="TreeGrafter"/>
</dbReference>
<feature type="region of interest" description="Disordered" evidence="5">
    <location>
        <begin position="1"/>
        <end position="37"/>
    </location>
</feature>
<evidence type="ECO:0000256" key="2">
    <source>
        <dbReference type="ARBA" id="ARBA00022679"/>
    </source>
</evidence>
<comment type="similarity">
    <text evidence="1 4">Belongs to the inositol phosphokinase (IPK) family.</text>
</comment>
<dbReference type="PANTHER" id="PTHR12400">
    <property type="entry name" value="INOSITOL POLYPHOSPHATE KINASE"/>
    <property type="match status" value="1"/>
</dbReference>
<proteinExistence type="inferred from homology"/>
<comment type="caution">
    <text evidence="6">The sequence shown here is derived from an EMBL/GenBank/DDBJ whole genome shotgun (WGS) entry which is preliminary data.</text>
</comment>
<keyword evidence="3 4" id="KW-0418">Kinase</keyword>
<dbReference type="InterPro" id="IPR005522">
    <property type="entry name" value="IPK"/>
</dbReference>
<organism evidence="6 7">
    <name type="scientific">Knufia fluminis</name>
    <dbReference type="NCBI Taxonomy" id="191047"/>
    <lineage>
        <taxon>Eukaryota</taxon>
        <taxon>Fungi</taxon>
        <taxon>Dikarya</taxon>
        <taxon>Ascomycota</taxon>
        <taxon>Pezizomycotina</taxon>
        <taxon>Eurotiomycetes</taxon>
        <taxon>Chaetothyriomycetidae</taxon>
        <taxon>Chaetothyriales</taxon>
        <taxon>Trichomeriaceae</taxon>
        <taxon>Knufia</taxon>
    </lineage>
</organism>
<accession>A0AAN8ELR7</accession>